<evidence type="ECO:0000313" key="4">
    <source>
        <dbReference type="Proteomes" id="UP000574390"/>
    </source>
</evidence>
<dbReference type="PANTHER" id="PTHR46880:SF5">
    <property type="entry name" value="DUF4371 DOMAIN-CONTAINING PROTEIN"/>
    <property type="match status" value="1"/>
</dbReference>
<dbReference type="InterPro" id="IPR012337">
    <property type="entry name" value="RNaseH-like_sf"/>
</dbReference>
<dbReference type="EMBL" id="JABANO010033904">
    <property type="protein sequence ID" value="KAF4706019.1"/>
    <property type="molecule type" value="Genomic_DNA"/>
</dbReference>
<sequence>MPCVSQYTALFKWLRIRKAGGKVEYCCGECLDHNASGKWSKWRLCDADKFKKSDLSDHQKAIDTNNKHKFAMVPVDVAFRKIVEKRKEEEEGRLNEELSLVTPLADLALTLAVEEVALHKSEAFAQWGERHGLNVTQHWRSKNYGWEFVEAAHSIQLAETKEWLRDCKYGVIVDETTDVAITKQIILYVKAKGQSRYVGLRDMHGEGTGEAVKEAVVALLESLDVPRANLVSFTSDGASAMLGKRSGAGVLLEQWAGGPLRKEHCVVHRINLVTGDLFDGKSCSDASVIRLAADCEACVRNSYLFFNRSTSNREELIAISKQFGKLHLPKSWCETRWLSRYAAMRSLWLGREAVLEFLNSNIARRYSQEAEVIIRMLGDEAKEFEGVMDTMRVLYLLSIRLQKANMNVWEVHLHYQRADRAICDLIDDMDSPNARSFAKFMRERLRVRIPAVAVAQEAQVHDFRLLNPESEAAGHPPAGSVFSKRLVKRAARGHWSIHSRHYSCSEEDFLKAFKKTNRRLAKSAHVRNIYNEQALLAIELNEKPEDVNLGICAMTEAQQEMRML</sequence>
<organism evidence="2 3">
    <name type="scientific">Perkinsus olseni</name>
    <name type="common">Perkinsus atlanticus</name>
    <dbReference type="NCBI Taxonomy" id="32597"/>
    <lineage>
        <taxon>Eukaryota</taxon>
        <taxon>Sar</taxon>
        <taxon>Alveolata</taxon>
        <taxon>Perkinsozoa</taxon>
        <taxon>Perkinsea</taxon>
        <taxon>Perkinsida</taxon>
        <taxon>Perkinsidae</taxon>
        <taxon>Perkinsus</taxon>
    </lineage>
</organism>
<evidence type="ECO:0000313" key="2">
    <source>
        <dbReference type="EMBL" id="KAF4706019.1"/>
    </source>
</evidence>
<proteinExistence type="predicted"/>
<dbReference type="Proteomes" id="UP000553632">
    <property type="component" value="Unassembled WGS sequence"/>
</dbReference>
<keyword evidence="3" id="KW-1185">Reference proteome</keyword>
<dbReference type="SUPFAM" id="SSF53098">
    <property type="entry name" value="Ribonuclease H-like"/>
    <property type="match status" value="1"/>
</dbReference>
<comment type="caution">
    <text evidence="2">The sequence shown here is derived from an EMBL/GenBank/DDBJ whole genome shotgun (WGS) entry which is preliminary data.</text>
</comment>
<dbReference type="OMA" id="CAMTEAQ"/>
<accession>A0A7J6QBW1</accession>
<name>A0A7J6QBW1_PEROL</name>
<dbReference type="EMBL" id="JABANM010036118">
    <property type="protein sequence ID" value="KAF4692857.1"/>
    <property type="molecule type" value="Genomic_DNA"/>
</dbReference>
<evidence type="ECO:0000313" key="3">
    <source>
        <dbReference type="Proteomes" id="UP000553632"/>
    </source>
</evidence>
<dbReference type="AlphaFoldDB" id="A0A7J6QBW1"/>
<protein>
    <submittedName>
        <fullName evidence="2">Uncharacterized protein</fullName>
    </submittedName>
</protein>
<dbReference type="PANTHER" id="PTHR46880">
    <property type="entry name" value="RAS-ASSOCIATING DOMAIN-CONTAINING PROTEIN"/>
    <property type="match status" value="1"/>
</dbReference>
<dbReference type="Proteomes" id="UP000574390">
    <property type="component" value="Unassembled WGS sequence"/>
</dbReference>
<gene>
    <name evidence="1" type="ORF">FOZ62_005680</name>
    <name evidence="2" type="ORF">FOZ63_007396</name>
</gene>
<reference evidence="3 4" key="1">
    <citation type="submission" date="2020-04" db="EMBL/GenBank/DDBJ databases">
        <title>Perkinsus olseni comparative genomics.</title>
        <authorList>
            <person name="Bogema D.R."/>
        </authorList>
    </citation>
    <scope>NUCLEOTIDE SEQUENCE [LARGE SCALE GENOMIC DNA]</scope>
    <source>
        <strain evidence="1">ATCC PRA-205</strain>
        <strain evidence="2 3">ATCC PRA-207</strain>
    </source>
</reference>
<evidence type="ECO:0000313" key="1">
    <source>
        <dbReference type="EMBL" id="KAF4692857.1"/>
    </source>
</evidence>